<evidence type="ECO:0000313" key="4">
    <source>
        <dbReference type="Proteomes" id="UP000053271"/>
    </source>
</evidence>
<dbReference type="InterPro" id="IPR029058">
    <property type="entry name" value="AB_hydrolase_fold"/>
</dbReference>
<feature type="domain" description="AB hydrolase-1" evidence="2">
    <location>
        <begin position="62"/>
        <end position="272"/>
    </location>
</feature>
<protein>
    <recommendedName>
        <fullName evidence="2">AB hydrolase-1 domain-containing protein</fullName>
    </recommendedName>
</protein>
<name>A0A101R431_9ACTN</name>
<sequence>MSTARHTVAAPPPPASRTRPGQDPGPGAGPERPAAAEEHWLEYEGFRYVCRVATSPAPVTEPLVVIGGMMQDRNSWTSHERPLRAHASVVTVELPGFGAADPLPAEYGYDFLAAALGHLLTELDTGPVNLLGTCYGGAVALRCAQRHPQHVARLMLGAMTGELPASYLEMIPEWRRLVAEDRRAELADSLLSTFVVAPDPRIHRHAAVWRMLNHQFRTQTPDDLAKACAHNARMERHAWRRPEVPAAPTLVYTGEHDHLTTPAQGLRLARELGAPFATLRDADHMFPLEQVAAHVDLIRSFCGDHPLTGLPYLGALEYPEGQDPV</sequence>
<dbReference type="PRINTS" id="PR00111">
    <property type="entry name" value="ABHYDROLASE"/>
</dbReference>
<dbReference type="GeneID" id="91423620"/>
<dbReference type="GO" id="GO:0003824">
    <property type="term" value="F:catalytic activity"/>
    <property type="evidence" value="ECO:0007669"/>
    <property type="project" value="UniProtKB-ARBA"/>
</dbReference>
<dbReference type="Pfam" id="PF00561">
    <property type="entry name" value="Abhydrolase_1"/>
    <property type="match status" value="1"/>
</dbReference>
<keyword evidence="4" id="KW-1185">Reference proteome</keyword>
<dbReference type="RefSeq" id="WP_079083754.1">
    <property type="nucleotide sequence ID" value="NZ_KQ948549.1"/>
</dbReference>
<dbReference type="SUPFAM" id="SSF53474">
    <property type="entry name" value="alpha/beta-Hydrolases"/>
    <property type="match status" value="1"/>
</dbReference>
<dbReference type="Gene3D" id="3.40.50.1820">
    <property type="entry name" value="alpha/beta hydrolase"/>
    <property type="match status" value="1"/>
</dbReference>
<feature type="region of interest" description="Disordered" evidence="1">
    <location>
        <begin position="1"/>
        <end position="33"/>
    </location>
</feature>
<accession>A0A101R431</accession>
<proteinExistence type="predicted"/>
<comment type="caution">
    <text evidence="3">The sequence shown here is derived from an EMBL/GenBank/DDBJ whole genome shotgun (WGS) entry which is preliminary data.</text>
</comment>
<dbReference type="PANTHER" id="PTHR43433:SF5">
    <property type="entry name" value="AB HYDROLASE-1 DOMAIN-CONTAINING PROTEIN"/>
    <property type="match status" value="1"/>
</dbReference>
<evidence type="ECO:0000313" key="3">
    <source>
        <dbReference type="EMBL" id="KUN41303.1"/>
    </source>
</evidence>
<evidence type="ECO:0000256" key="1">
    <source>
        <dbReference type="SAM" id="MobiDB-lite"/>
    </source>
</evidence>
<dbReference type="InterPro" id="IPR050471">
    <property type="entry name" value="AB_hydrolase"/>
</dbReference>
<evidence type="ECO:0000259" key="2">
    <source>
        <dbReference type="Pfam" id="PF00561"/>
    </source>
</evidence>
<organism evidence="3 4">
    <name type="scientific">Streptomyces longwoodensis</name>
    <dbReference type="NCBI Taxonomy" id="68231"/>
    <lineage>
        <taxon>Bacteria</taxon>
        <taxon>Bacillati</taxon>
        <taxon>Actinomycetota</taxon>
        <taxon>Actinomycetes</taxon>
        <taxon>Kitasatosporales</taxon>
        <taxon>Streptomycetaceae</taxon>
        <taxon>Streptomyces</taxon>
    </lineage>
</organism>
<dbReference type="STRING" id="68231.AQJ30_03140"/>
<dbReference type="Proteomes" id="UP000053271">
    <property type="component" value="Unassembled WGS sequence"/>
</dbReference>
<reference evidence="3 4" key="1">
    <citation type="submission" date="2015-10" db="EMBL/GenBank/DDBJ databases">
        <title>Draft genome sequence of Streptomyces longwoodensis DSM 41677, type strain for the species Streptomyces longwoodensis.</title>
        <authorList>
            <person name="Ruckert C."/>
            <person name="Winkler A."/>
            <person name="Kalinowski J."/>
            <person name="Kampfer P."/>
            <person name="Glaeser S."/>
        </authorList>
    </citation>
    <scope>NUCLEOTIDE SEQUENCE [LARGE SCALE GENOMIC DNA]</scope>
    <source>
        <strain evidence="3 4">DSM 41677</strain>
    </source>
</reference>
<dbReference type="PANTHER" id="PTHR43433">
    <property type="entry name" value="HYDROLASE, ALPHA/BETA FOLD FAMILY PROTEIN"/>
    <property type="match status" value="1"/>
</dbReference>
<dbReference type="InterPro" id="IPR000073">
    <property type="entry name" value="AB_hydrolase_1"/>
</dbReference>
<dbReference type="AlphaFoldDB" id="A0A101R431"/>
<dbReference type="EMBL" id="LMWS01000004">
    <property type="protein sequence ID" value="KUN41303.1"/>
    <property type="molecule type" value="Genomic_DNA"/>
</dbReference>
<gene>
    <name evidence="3" type="ORF">AQJ30_03140</name>
</gene>